<evidence type="ECO:0000256" key="2">
    <source>
        <dbReference type="ARBA" id="ARBA00023125"/>
    </source>
</evidence>
<dbReference type="PANTHER" id="PTHR36511">
    <property type="entry name" value="MERR FAMILY BACTERIAL REGULATORY PROTEIN"/>
    <property type="match status" value="1"/>
</dbReference>
<dbReference type="CDD" id="cd00093">
    <property type="entry name" value="HTH_XRE"/>
    <property type="match status" value="2"/>
</dbReference>
<name>X0WLW8_9ZZZZ</name>
<evidence type="ECO:0000256" key="3">
    <source>
        <dbReference type="ARBA" id="ARBA00023163"/>
    </source>
</evidence>
<dbReference type="InterPro" id="IPR010982">
    <property type="entry name" value="Lambda_DNA-bd_dom_sf"/>
</dbReference>
<accession>X0WLW8</accession>
<dbReference type="PROSITE" id="PS50943">
    <property type="entry name" value="HTH_CROC1"/>
    <property type="match status" value="2"/>
</dbReference>
<dbReference type="AlphaFoldDB" id="X0WLW8"/>
<keyword evidence="1" id="KW-0805">Transcription regulation</keyword>
<dbReference type="InterPro" id="IPR052359">
    <property type="entry name" value="HTH-type_reg/antitoxin"/>
</dbReference>
<keyword evidence="3" id="KW-0804">Transcription</keyword>
<dbReference type="SUPFAM" id="SSF47413">
    <property type="entry name" value="lambda repressor-like DNA-binding domains"/>
    <property type="match status" value="2"/>
</dbReference>
<feature type="non-terminal residue" evidence="6">
    <location>
        <position position="1"/>
    </location>
</feature>
<comment type="caution">
    <text evidence="6">The sequence shown here is derived from an EMBL/GenBank/DDBJ whole genome shotgun (WGS) entry which is preliminary data.</text>
</comment>
<dbReference type="SMART" id="SM00530">
    <property type="entry name" value="HTH_XRE"/>
    <property type="match status" value="2"/>
</dbReference>
<feature type="domain" description="HTH cro/C1-type" evidence="5">
    <location>
        <begin position="55"/>
        <end position="109"/>
    </location>
</feature>
<dbReference type="EMBL" id="BARS01046670">
    <property type="protein sequence ID" value="GAG31650.1"/>
    <property type="molecule type" value="Genomic_DNA"/>
</dbReference>
<evidence type="ECO:0000259" key="5">
    <source>
        <dbReference type="PROSITE" id="PS50943"/>
    </source>
</evidence>
<protein>
    <recommendedName>
        <fullName evidence="5">HTH cro/C1-type domain-containing protein</fullName>
    </recommendedName>
</protein>
<dbReference type="GO" id="GO:0003677">
    <property type="term" value="F:DNA binding"/>
    <property type="evidence" value="ECO:0007669"/>
    <property type="project" value="UniProtKB-KW"/>
</dbReference>
<dbReference type="PANTHER" id="PTHR36511:SF3">
    <property type="entry name" value="ANTITOXIN HIGA-2"/>
    <property type="match status" value="1"/>
</dbReference>
<dbReference type="Pfam" id="PF01381">
    <property type="entry name" value="HTH_3"/>
    <property type="match status" value="2"/>
</dbReference>
<gene>
    <name evidence="6" type="ORF">S01H1_70204</name>
</gene>
<feature type="region of interest" description="Disordered" evidence="4">
    <location>
        <begin position="104"/>
        <end position="133"/>
    </location>
</feature>
<evidence type="ECO:0000256" key="4">
    <source>
        <dbReference type="SAM" id="MobiDB-lite"/>
    </source>
</evidence>
<evidence type="ECO:0000313" key="6">
    <source>
        <dbReference type="EMBL" id="GAG31650.1"/>
    </source>
</evidence>
<keyword evidence="2" id="KW-0238">DNA-binding</keyword>
<proteinExistence type="predicted"/>
<feature type="domain" description="HTH cro/C1-type" evidence="5">
    <location>
        <begin position="136"/>
        <end position="182"/>
    </location>
</feature>
<dbReference type="Gene3D" id="1.10.260.40">
    <property type="entry name" value="lambda repressor-like DNA-binding domains"/>
    <property type="match status" value="2"/>
</dbReference>
<sequence>IEVSVATITAWEIGKSRPRKANLAQIVTLRNMNQSQVDQALGRKAAPSAVKPKQLKRLRKRLALTQAELARRIGVSAAAITSWETGKMAPGRKSRQALADLMQTPREQVAEPPQKGKGVRPRATPRGGARLSPKNIKAIRKDAGLSQRQMAEKMGVSTNAVYNWEAGANVPRGANLEKLLKLRK</sequence>
<organism evidence="6">
    <name type="scientific">marine sediment metagenome</name>
    <dbReference type="NCBI Taxonomy" id="412755"/>
    <lineage>
        <taxon>unclassified sequences</taxon>
        <taxon>metagenomes</taxon>
        <taxon>ecological metagenomes</taxon>
    </lineage>
</organism>
<dbReference type="InterPro" id="IPR001387">
    <property type="entry name" value="Cro/C1-type_HTH"/>
</dbReference>
<reference evidence="6" key="1">
    <citation type="journal article" date="2014" name="Front. Microbiol.">
        <title>High frequency of phylogenetically diverse reductive dehalogenase-homologous genes in deep subseafloor sedimentary metagenomes.</title>
        <authorList>
            <person name="Kawai M."/>
            <person name="Futagami T."/>
            <person name="Toyoda A."/>
            <person name="Takaki Y."/>
            <person name="Nishi S."/>
            <person name="Hori S."/>
            <person name="Arai W."/>
            <person name="Tsubouchi T."/>
            <person name="Morono Y."/>
            <person name="Uchiyama I."/>
            <person name="Ito T."/>
            <person name="Fujiyama A."/>
            <person name="Inagaki F."/>
            <person name="Takami H."/>
        </authorList>
    </citation>
    <scope>NUCLEOTIDE SEQUENCE</scope>
    <source>
        <strain evidence="6">Expedition CK06-06</strain>
    </source>
</reference>
<evidence type="ECO:0000256" key="1">
    <source>
        <dbReference type="ARBA" id="ARBA00023015"/>
    </source>
</evidence>